<evidence type="ECO:0000313" key="2">
    <source>
        <dbReference type="Proteomes" id="UP001597079"/>
    </source>
</evidence>
<keyword evidence="2" id="KW-1185">Reference proteome</keyword>
<name>A0ABW4JAU1_9BACL</name>
<reference evidence="2" key="1">
    <citation type="journal article" date="2019" name="Int. J. Syst. Evol. Microbiol.">
        <title>The Global Catalogue of Microorganisms (GCM) 10K type strain sequencing project: providing services to taxonomists for standard genome sequencing and annotation.</title>
        <authorList>
            <consortium name="The Broad Institute Genomics Platform"/>
            <consortium name="The Broad Institute Genome Sequencing Center for Infectious Disease"/>
            <person name="Wu L."/>
            <person name="Ma J."/>
        </authorList>
    </citation>
    <scope>NUCLEOTIDE SEQUENCE [LARGE SCALE GENOMIC DNA]</scope>
    <source>
        <strain evidence="2">CGMCC 1.12286</strain>
    </source>
</reference>
<organism evidence="1 2">
    <name type="scientific">Alicyclobacillus fodiniaquatilis</name>
    <dbReference type="NCBI Taxonomy" id="1661150"/>
    <lineage>
        <taxon>Bacteria</taxon>
        <taxon>Bacillati</taxon>
        <taxon>Bacillota</taxon>
        <taxon>Bacilli</taxon>
        <taxon>Bacillales</taxon>
        <taxon>Alicyclobacillaceae</taxon>
        <taxon>Alicyclobacillus</taxon>
    </lineage>
</organism>
<proteinExistence type="predicted"/>
<dbReference type="EMBL" id="JBHUCX010000004">
    <property type="protein sequence ID" value="MFD1673426.1"/>
    <property type="molecule type" value="Genomic_DNA"/>
</dbReference>
<dbReference type="Proteomes" id="UP001597079">
    <property type="component" value="Unassembled WGS sequence"/>
</dbReference>
<protein>
    <submittedName>
        <fullName evidence="1">Uncharacterized protein</fullName>
    </submittedName>
</protein>
<dbReference type="RefSeq" id="WP_377940814.1">
    <property type="nucleotide sequence ID" value="NZ_JBHUCX010000004.1"/>
</dbReference>
<comment type="caution">
    <text evidence="1">The sequence shown here is derived from an EMBL/GenBank/DDBJ whole genome shotgun (WGS) entry which is preliminary data.</text>
</comment>
<gene>
    <name evidence="1" type="ORF">ACFSB2_01645</name>
</gene>
<evidence type="ECO:0000313" key="1">
    <source>
        <dbReference type="EMBL" id="MFD1673426.1"/>
    </source>
</evidence>
<sequence>MRTFDQLDWVHRWDDFEMMMYVQMDGTEHDGIYMQVLRQNTLNGVEEWEILYDRRLSNIINDIVATPDDPAYEDVILRKYLNDHPDLVMEEKQYLAAWLDAQAKSEEERQSDE</sequence>
<accession>A0ABW4JAU1</accession>